<evidence type="ECO:0000313" key="3">
    <source>
        <dbReference type="Proteomes" id="UP000664904"/>
    </source>
</evidence>
<evidence type="ECO:0000259" key="1">
    <source>
        <dbReference type="Pfam" id="PF13643"/>
    </source>
</evidence>
<organism evidence="2 3">
    <name type="scientific">Pseudoalteromonas xiamenensis</name>
    <dbReference type="NCBI Taxonomy" id="882626"/>
    <lineage>
        <taxon>Bacteria</taxon>
        <taxon>Pseudomonadati</taxon>
        <taxon>Pseudomonadota</taxon>
        <taxon>Gammaproteobacteria</taxon>
        <taxon>Alteromonadales</taxon>
        <taxon>Pseudoalteromonadaceae</taxon>
        <taxon>Pseudoalteromonas</taxon>
    </lineage>
</organism>
<sequence length="238" mass="27615">MTILVSRCPRCNTNNITFNVLAAYEFARKPGNWQRNWEVFCLCRHCTQTTTFFVSQKNPSDDAFFRENKYLQATQSMNNYVYIKNYVSITGNQGVNPPEYLPQRIDDVFKEASQCLTHSCYNASASMYRLCLDLATKEILEKIDTDKQPASKIARSLGLRLQWLFDNNHLPLELKDLSHCIKEDGNDGAHEATLQKIDAEDIQDFTSLLLTKMYTDPKRLQIADERRKTRRQQILISK</sequence>
<dbReference type="RefSeq" id="WP_208844800.1">
    <property type="nucleotide sequence ID" value="NZ_CP072135.1"/>
</dbReference>
<dbReference type="AlphaFoldDB" id="A0A975HMJ1"/>
<dbReference type="InterPro" id="IPR025285">
    <property type="entry name" value="DUF4145"/>
</dbReference>
<geneLocation type="plasmid" evidence="2 3">
    <name>unnamed5</name>
</geneLocation>
<feature type="domain" description="DUF4145" evidence="1">
    <location>
        <begin position="110"/>
        <end position="205"/>
    </location>
</feature>
<protein>
    <submittedName>
        <fullName evidence="2">DUF4145 domain-containing protein</fullName>
    </submittedName>
</protein>
<keyword evidence="2" id="KW-0614">Plasmid</keyword>
<proteinExistence type="predicted"/>
<keyword evidence="3" id="KW-1185">Reference proteome</keyword>
<dbReference type="KEGG" id="pxi:J5O05_20505"/>
<dbReference type="EMBL" id="CP072135">
    <property type="protein sequence ID" value="QTH73181.1"/>
    <property type="molecule type" value="Genomic_DNA"/>
</dbReference>
<dbReference type="Proteomes" id="UP000664904">
    <property type="component" value="Plasmid unnamed5"/>
</dbReference>
<gene>
    <name evidence="2" type="ORF">J5O05_20505</name>
</gene>
<dbReference type="Pfam" id="PF13643">
    <property type="entry name" value="DUF4145"/>
    <property type="match status" value="1"/>
</dbReference>
<name>A0A975HMJ1_9GAMM</name>
<accession>A0A975HMJ1</accession>
<evidence type="ECO:0000313" key="2">
    <source>
        <dbReference type="EMBL" id="QTH73181.1"/>
    </source>
</evidence>
<reference evidence="2" key="1">
    <citation type="submission" date="2021-03" db="EMBL/GenBank/DDBJ databases">
        <title>Complete Genome of Pseudoalteromonas xiamenensis STKMTI.2, a new potential marine bacterium producing anti-Vibrio compounds.</title>
        <authorList>
            <person name="Handayani D.P."/>
            <person name="Isnansetyo A."/>
            <person name="Istiqomah I."/>
            <person name="Jumina J."/>
        </authorList>
    </citation>
    <scope>NUCLEOTIDE SEQUENCE</scope>
    <source>
        <strain evidence="2">STKMTI.2</strain>
        <plasmid evidence="2">unnamed5</plasmid>
    </source>
</reference>